<protein>
    <submittedName>
        <fullName evidence="1">Uncharacterized protein</fullName>
    </submittedName>
</protein>
<proteinExistence type="predicted"/>
<evidence type="ECO:0000313" key="1">
    <source>
        <dbReference type="EMBL" id="MBK9296654.1"/>
    </source>
</evidence>
<name>A0A936TEG3_9ACTN</name>
<dbReference type="AlphaFoldDB" id="A0A936TEG3"/>
<dbReference type="EMBL" id="JADJZA010000004">
    <property type="protein sequence ID" value="MBK9296654.1"/>
    <property type="molecule type" value="Genomic_DNA"/>
</dbReference>
<comment type="caution">
    <text evidence="1">The sequence shown here is derived from an EMBL/GenBank/DDBJ whole genome shotgun (WGS) entry which is preliminary data.</text>
</comment>
<sequence>METSGDPVQAALEERRARRVEAYRLDRGLTIADRCRDAAERRLRVRAFLIGNTSVAGIALAADDALLTIESTNGAGPTRLAYVAVDALVRLTVAEVRTGPRAAPLTSPDAPPLPRAIAELARDGSDLTVVLRDGSTVRGPLVSLGDRTIGFGAPGASIDWVDPEQIVSVAQIARPPTDAGHHRR</sequence>
<accession>A0A936TEG3</accession>
<reference evidence="1 2" key="1">
    <citation type="submission" date="2020-10" db="EMBL/GenBank/DDBJ databases">
        <title>Connecting structure to function with the recovery of over 1000 high-quality activated sludge metagenome-assembled genomes encoding full-length rRNA genes using long-read sequencing.</title>
        <authorList>
            <person name="Singleton C.M."/>
            <person name="Petriglieri F."/>
            <person name="Kristensen J.M."/>
            <person name="Kirkegaard R.H."/>
            <person name="Michaelsen T.Y."/>
            <person name="Andersen M.H."/>
            <person name="Karst S.M."/>
            <person name="Dueholm M.S."/>
            <person name="Nielsen P.H."/>
            <person name="Albertsen M."/>
        </authorList>
    </citation>
    <scope>NUCLEOTIDE SEQUENCE [LARGE SCALE GENOMIC DNA]</scope>
    <source>
        <strain evidence="1">Lyne_18-Q3-R50-59_MAXAC.006</strain>
    </source>
</reference>
<evidence type="ECO:0000313" key="2">
    <source>
        <dbReference type="Proteomes" id="UP000727993"/>
    </source>
</evidence>
<dbReference type="Proteomes" id="UP000727993">
    <property type="component" value="Unassembled WGS sequence"/>
</dbReference>
<organism evidence="1 2">
    <name type="scientific">Candidatus Neomicrothrix subdominans</name>
    <dbReference type="NCBI Taxonomy" id="2954438"/>
    <lineage>
        <taxon>Bacteria</taxon>
        <taxon>Bacillati</taxon>
        <taxon>Actinomycetota</taxon>
        <taxon>Acidimicrobiia</taxon>
        <taxon>Acidimicrobiales</taxon>
        <taxon>Microthrixaceae</taxon>
        <taxon>Candidatus Neomicrothrix</taxon>
    </lineage>
</organism>
<gene>
    <name evidence="1" type="ORF">IPN02_07380</name>
</gene>